<dbReference type="Proteomes" id="UP001151760">
    <property type="component" value="Unassembled WGS sequence"/>
</dbReference>
<reference evidence="1" key="1">
    <citation type="journal article" date="2022" name="Int. J. Mol. Sci.">
        <title>Draft Genome of Tanacetum Coccineum: Genomic Comparison of Closely Related Tanacetum-Family Plants.</title>
        <authorList>
            <person name="Yamashiro T."/>
            <person name="Shiraishi A."/>
            <person name="Nakayama K."/>
            <person name="Satake H."/>
        </authorList>
    </citation>
    <scope>NUCLEOTIDE SEQUENCE</scope>
</reference>
<proteinExistence type="predicted"/>
<sequence>MSPLWVIVASHENVELLARAHLRLSCLIRQNFKQKGHPKNNVSRPEELIFLDGFDNALHNEVTRVEIMAEDIALLTIKSALLPVNNTIGVFTSLQQFLRRERQFFQRNFPKIRSQSMKTSIVFLQPFGKMATYTFECGPVHCIGRKHATLFPMRLIIISTLMEMELSALGIGVSIRETLGLRNLDYRLNLKQQEVDALRASINKAGASCPLSPLVS</sequence>
<evidence type="ECO:0000313" key="2">
    <source>
        <dbReference type="Proteomes" id="UP001151760"/>
    </source>
</evidence>
<gene>
    <name evidence="1" type="ORF">Tco_0842419</name>
</gene>
<evidence type="ECO:0000313" key="1">
    <source>
        <dbReference type="EMBL" id="GJT07957.1"/>
    </source>
</evidence>
<protein>
    <submittedName>
        <fullName evidence="1">Uncharacterized protein</fullName>
    </submittedName>
</protein>
<dbReference type="EMBL" id="BQNB010012792">
    <property type="protein sequence ID" value="GJT07957.1"/>
    <property type="molecule type" value="Genomic_DNA"/>
</dbReference>
<name>A0ABQ5B1X8_9ASTR</name>
<accession>A0ABQ5B1X8</accession>
<reference evidence="1" key="2">
    <citation type="submission" date="2022-01" db="EMBL/GenBank/DDBJ databases">
        <authorList>
            <person name="Yamashiro T."/>
            <person name="Shiraishi A."/>
            <person name="Satake H."/>
            <person name="Nakayama K."/>
        </authorList>
    </citation>
    <scope>NUCLEOTIDE SEQUENCE</scope>
</reference>
<organism evidence="1 2">
    <name type="scientific">Tanacetum coccineum</name>
    <dbReference type="NCBI Taxonomy" id="301880"/>
    <lineage>
        <taxon>Eukaryota</taxon>
        <taxon>Viridiplantae</taxon>
        <taxon>Streptophyta</taxon>
        <taxon>Embryophyta</taxon>
        <taxon>Tracheophyta</taxon>
        <taxon>Spermatophyta</taxon>
        <taxon>Magnoliopsida</taxon>
        <taxon>eudicotyledons</taxon>
        <taxon>Gunneridae</taxon>
        <taxon>Pentapetalae</taxon>
        <taxon>asterids</taxon>
        <taxon>campanulids</taxon>
        <taxon>Asterales</taxon>
        <taxon>Asteraceae</taxon>
        <taxon>Asteroideae</taxon>
        <taxon>Anthemideae</taxon>
        <taxon>Anthemidinae</taxon>
        <taxon>Tanacetum</taxon>
    </lineage>
</organism>
<keyword evidence="2" id="KW-1185">Reference proteome</keyword>
<comment type="caution">
    <text evidence="1">The sequence shown here is derived from an EMBL/GenBank/DDBJ whole genome shotgun (WGS) entry which is preliminary data.</text>
</comment>